<dbReference type="CDD" id="cd12945">
    <property type="entry name" value="NOPS_NONA_like"/>
    <property type="match status" value="1"/>
</dbReference>
<feature type="domain" description="RRM" evidence="6">
    <location>
        <begin position="208"/>
        <end position="281"/>
    </location>
</feature>
<feature type="compositionally biased region" description="Basic and acidic residues" evidence="5">
    <location>
        <begin position="22"/>
        <end position="60"/>
    </location>
</feature>
<dbReference type="FunFam" id="3.30.70.330:FF:000043">
    <property type="entry name" value="paraspeckle component 1 isoform X1"/>
    <property type="match status" value="1"/>
</dbReference>
<dbReference type="PROSITE" id="PS50102">
    <property type="entry name" value="RRM"/>
    <property type="match status" value="2"/>
</dbReference>
<proteinExistence type="predicted"/>
<gene>
    <name evidence="7" type="ORF">AWZ03_005750</name>
</gene>
<dbReference type="InterPro" id="IPR012975">
    <property type="entry name" value="NOPS"/>
</dbReference>
<dbReference type="SUPFAM" id="SSF54928">
    <property type="entry name" value="RNA-binding domain, RBD"/>
    <property type="match status" value="1"/>
</dbReference>
<dbReference type="Pfam" id="PF08075">
    <property type="entry name" value="NOPS"/>
    <property type="match status" value="1"/>
</dbReference>
<evidence type="ECO:0000313" key="7">
    <source>
        <dbReference type="EMBL" id="TDG47796.1"/>
    </source>
</evidence>
<evidence type="ECO:0000313" key="8">
    <source>
        <dbReference type="Proteomes" id="UP000295192"/>
    </source>
</evidence>
<protein>
    <recommendedName>
        <fullName evidence="6">RRM domain-containing protein</fullName>
    </recommendedName>
</protein>
<keyword evidence="1" id="KW-0677">Repeat</keyword>
<dbReference type="InterPro" id="IPR035979">
    <property type="entry name" value="RBD_domain_sf"/>
</dbReference>
<dbReference type="AlphaFoldDB" id="A0A484BG01"/>
<keyword evidence="8" id="KW-1185">Reference proteome</keyword>
<dbReference type="EMBL" id="LSRL02000039">
    <property type="protein sequence ID" value="TDG47796.1"/>
    <property type="molecule type" value="Genomic_DNA"/>
</dbReference>
<dbReference type="OMA" id="LKMEWEM"/>
<dbReference type="SMART" id="SM00360">
    <property type="entry name" value="RRM"/>
    <property type="match status" value="2"/>
</dbReference>
<dbReference type="GO" id="GO:0003723">
    <property type="term" value="F:RNA binding"/>
    <property type="evidence" value="ECO:0007669"/>
    <property type="project" value="UniProtKB-UniRule"/>
</dbReference>
<accession>A0A484BG01</accession>
<evidence type="ECO:0000256" key="2">
    <source>
        <dbReference type="ARBA" id="ARBA00022884"/>
    </source>
</evidence>
<dbReference type="Proteomes" id="UP000295192">
    <property type="component" value="Unassembled WGS sequence"/>
</dbReference>
<comment type="caution">
    <text evidence="7">The sequence shown here is derived from an EMBL/GenBank/DDBJ whole genome shotgun (WGS) entry which is preliminary data.</text>
</comment>
<evidence type="ECO:0000259" key="6">
    <source>
        <dbReference type="PROSITE" id="PS50102"/>
    </source>
</evidence>
<dbReference type="InterPro" id="IPR000504">
    <property type="entry name" value="RRM_dom"/>
</dbReference>
<dbReference type="Gene3D" id="6.10.250.1170">
    <property type="match status" value="1"/>
</dbReference>
<feature type="region of interest" description="Disordered" evidence="5">
    <location>
        <begin position="1"/>
        <end position="61"/>
    </location>
</feature>
<dbReference type="Pfam" id="PF00076">
    <property type="entry name" value="RRM_1"/>
    <property type="match status" value="2"/>
</dbReference>
<dbReference type="CDD" id="cd12333">
    <property type="entry name" value="RRM2_p54nrb_like"/>
    <property type="match status" value="1"/>
</dbReference>
<feature type="coiled-coil region" evidence="4">
    <location>
        <begin position="417"/>
        <end position="468"/>
    </location>
</feature>
<evidence type="ECO:0000256" key="4">
    <source>
        <dbReference type="SAM" id="Coils"/>
    </source>
</evidence>
<sequence>MENTVVSDNVVPDPLANANGKRNAEDHHVEVDNRDSAPKKPRVRNREGNSQRWEDKENSKEPIVIVDDLPDHGQQVAEHENQSKMFRARVAGNVGAQAGGQCLGSRIVSRRESRCGGGYGGAGGGYGADADGGRYSYGGDGGGGVGAHYPYGGGGCGGYYSGGSNNHKNSQQRSDEFLIAQRLRNLSGPTLDLAPVDDGEEIKFSGRNRLYVGNLGGELHSEKGLRDLFEPYGKLGDIYFVPQKKYAFVKVDYHANAEKAKRALDGSTVAGRVLRVRFAASNTALRVSNLTPFVSNELLYKAFEVFGPVERATITVDDRGNHMGEGIVEFVKKSSASVCMRMCQEKCFFLTAALRPCIVEPMEIVDEKDGFPEKHMSKTSQFNKERGFGPRFADPNSFDHEYGSRWKQLHQMYKLKSAALKREMKLEEEKLEEQIELIRYETETELLRRELEKREADKERLKMEWEMRQKQLMEKEMFEEERRQSFQLRQRAPLRCLQERPVYRPDQPKGFIGGCDYANRDMGMESTPFVVFGDTPNNSDIGEAGLNQIDNFGNNFDESTTNMIEGNNNINENVPWCRR</sequence>
<dbReference type="Gene3D" id="3.30.70.330">
    <property type="match status" value="2"/>
</dbReference>
<evidence type="ECO:0000256" key="1">
    <source>
        <dbReference type="ARBA" id="ARBA00022737"/>
    </source>
</evidence>
<evidence type="ECO:0000256" key="3">
    <source>
        <dbReference type="PROSITE-ProRule" id="PRU00176"/>
    </source>
</evidence>
<keyword evidence="2 3" id="KW-0694">RNA-binding</keyword>
<name>A0A484BG01_DRONA</name>
<organism evidence="7 8">
    <name type="scientific">Drosophila navojoa</name>
    <name type="common">Fruit fly</name>
    <dbReference type="NCBI Taxonomy" id="7232"/>
    <lineage>
        <taxon>Eukaryota</taxon>
        <taxon>Metazoa</taxon>
        <taxon>Ecdysozoa</taxon>
        <taxon>Arthropoda</taxon>
        <taxon>Hexapoda</taxon>
        <taxon>Insecta</taxon>
        <taxon>Pterygota</taxon>
        <taxon>Neoptera</taxon>
        <taxon>Endopterygota</taxon>
        <taxon>Diptera</taxon>
        <taxon>Brachycera</taxon>
        <taxon>Muscomorpha</taxon>
        <taxon>Ephydroidea</taxon>
        <taxon>Drosophilidae</taxon>
        <taxon>Drosophila</taxon>
    </lineage>
</organism>
<dbReference type="OrthoDB" id="10067824at2759"/>
<reference evidence="7 8" key="1">
    <citation type="journal article" date="2019" name="J. Hered.">
        <title>An Improved Genome Assembly for Drosophila navojoa, the Basal Species in the mojavensis Cluster.</title>
        <authorList>
            <person name="Vanderlinde T."/>
            <person name="Dupim E.G."/>
            <person name="Nazario-Yepiz N.O."/>
            <person name="Carvalho A.B."/>
        </authorList>
    </citation>
    <scope>NUCLEOTIDE SEQUENCE [LARGE SCALE GENOMIC DNA]</scope>
    <source>
        <strain evidence="7">Navoj_Jal97</strain>
        <tissue evidence="7">Whole organism</tissue>
    </source>
</reference>
<keyword evidence="4" id="KW-0175">Coiled coil</keyword>
<dbReference type="InterPro" id="IPR012677">
    <property type="entry name" value="Nucleotide-bd_a/b_plait_sf"/>
</dbReference>
<feature type="domain" description="RRM" evidence="6">
    <location>
        <begin position="283"/>
        <end position="341"/>
    </location>
</feature>
<evidence type="ECO:0000256" key="5">
    <source>
        <dbReference type="SAM" id="MobiDB-lite"/>
    </source>
</evidence>
<dbReference type="PANTHER" id="PTHR23189">
    <property type="entry name" value="RNA RECOGNITION MOTIF-CONTAINING"/>
    <property type="match status" value="1"/>
</dbReference>
<dbReference type="STRING" id="7232.A0A484BG01"/>